<dbReference type="PATRIC" id="fig|1288963.3.peg.4096"/>
<dbReference type="OrthoDB" id="196738at2"/>
<name>R7ZMR8_9BACT</name>
<accession>R7ZMR8</accession>
<dbReference type="STRING" id="1232681.ADIS_4100"/>
<comment type="caution">
    <text evidence="2">The sequence shown here is derived from an EMBL/GenBank/DDBJ whole genome shotgun (WGS) entry which is preliminary data.</text>
</comment>
<protein>
    <recommendedName>
        <fullName evidence="1">Haem-binding domain-containing protein</fullName>
    </recommendedName>
</protein>
<dbReference type="Pfam" id="PF14376">
    <property type="entry name" value="Haem_bd"/>
    <property type="match status" value="1"/>
</dbReference>
<dbReference type="SMART" id="SM01235">
    <property type="entry name" value="Haem_bd"/>
    <property type="match status" value="1"/>
</dbReference>
<evidence type="ECO:0000259" key="1">
    <source>
        <dbReference type="SMART" id="SM01235"/>
    </source>
</evidence>
<gene>
    <name evidence="2" type="ORF">ADIS_4100</name>
</gene>
<keyword evidence="3" id="KW-1185">Reference proteome</keyword>
<proteinExistence type="predicted"/>
<reference evidence="2 3" key="1">
    <citation type="submission" date="2013-02" db="EMBL/GenBank/DDBJ databases">
        <title>A novel strain isolated from Lonar lake, Maharashtra, India.</title>
        <authorList>
            <person name="Singh A."/>
        </authorList>
    </citation>
    <scope>NUCLEOTIDE SEQUENCE [LARGE SCALE GENOMIC DNA]</scope>
    <source>
        <strain evidence="2 3">AK24</strain>
    </source>
</reference>
<sequence length="163" mass="18368">MKVGRILIVGLVLVGLGIQLVPNELPAVETDNPEDLIHGGLANGGIAQVIRTACYDCHSNETVYPWYSYVAPSSWLVAKDVREGREALNFSHWEGLDMLDKLALLDDMAIEVKEETMPMPIYTWLHASAKLSEEQRIAIVEWAEEAMDLILDEEEAWEEEEED</sequence>
<feature type="domain" description="Haem-binding" evidence="1">
    <location>
        <begin position="12"/>
        <end position="147"/>
    </location>
</feature>
<dbReference type="EMBL" id="AQHR01000107">
    <property type="protein sequence ID" value="EON75396.1"/>
    <property type="molecule type" value="Genomic_DNA"/>
</dbReference>
<evidence type="ECO:0000313" key="2">
    <source>
        <dbReference type="EMBL" id="EON75396.1"/>
    </source>
</evidence>
<dbReference type="InterPro" id="IPR025992">
    <property type="entry name" value="Haem-bd"/>
</dbReference>
<dbReference type="AlphaFoldDB" id="R7ZMR8"/>
<organism evidence="2 3">
    <name type="scientific">Lunatimonas lonarensis</name>
    <dbReference type="NCBI Taxonomy" id="1232681"/>
    <lineage>
        <taxon>Bacteria</taxon>
        <taxon>Pseudomonadati</taxon>
        <taxon>Bacteroidota</taxon>
        <taxon>Cytophagia</taxon>
        <taxon>Cytophagales</taxon>
        <taxon>Cyclobacteriaceae</taxon>
    </lineage>
</organism>
<dbReference type="RefSeq" id="WP_010856227.1">
    <property type="nucleotide sequence ID" value="NZ_AQHR01000107.1"/>
</dbReference>
<dbReference type="Proteomes" id="UP000013909">
    <property type="component" value="Unassembled WGS sequence"/>
</dbReference>
<evidence type="ECO:0000313" key="3">
    <source>
        <dbReference type="Proteomes" id="UP000013909"/>
    </source>
</evidence>